<reference evidence="2" key="1">
    <citation type="submission" date="2020-02" db="EMBL/GenBank/DDBJ databases">
        <authorList>
            <person name="Meier V. D."/>
        </authorList>
    </citation>
    <scope>NUCLEOTIDE SEQUENCE</scope>
    <source>
        <strain evidence="2">AVDCRST_MAG90</strain>
    </source>
</reference>
<accession>A0A6J4KYP4</accession>
<organism evidence="2">
    <name type="scientific">uncultured Microvirga sp</name>
    <dbReference type="NCBI Taxonomy" id="412392"/>
    <lineage>
        <taxon>Bacteria</taxon>
        <taxon>Pseudomonadati</taxon>
        <taxon>Pseudomonadota</taxon>
        <taxon>Alphaproteobacteria</taxon>
        <taxon>Hyphomicrobiales</taxon>
        <taxon>Methylobacteriaceae</taxon>
        <taxon>Microvirga</taxon>
        <taxon>environmental samples</taxon>
    </lineage>
</organism>
<feature type="signal peptide" evidence="1">
    <location>
        <begin position="1"/>
        <end position="29"/>
    </location>
</feature>
<dbReference type="AlphaFoldDB" id="A0A6J4KYP4"/>
<gene>
    <name evidence="2" type="ORF">AVDCRST_MAG90-916</name>
</gene>
<sequence>MPKLLSKILIVPAATALVLGAAALTPATAQGARGSMEQCVNRVLTGLLRAKTPAAQAGRAVVQQCDSQLRATLQAAIQSGEAGACTVESCLAIARERAAEEATQAYSQQLGR</sequence>
<dbReference type="EMBL" id="CADCUC010000175">
    <property type="protein sequence ID" value="CAA9318990.1"/>
    <property type="molecule type" value="Genomic_DNA"/>
</dbReference>
<proteinExistence type="predicted"/>
<keyword evidence="1" id="KW-0732">Signal</keyword>
<protein>
    <submittedName>
        <fullName evidence="2">Uncharacterized protein</fullName>
    </submittedName>
</protein>
<feature type="chain" id="PRO_5026769305" evidence="1">
    <location>
        <begin position="30"/>
        <end position="112"/>
    </location>
</feature>
<name>A0A6J4KYP4_9HYPH</name>
<evidence type="ECO:0000313" key="2">
    <source>
        <dbReference type="EMBL" id="CAA9318990.1"/>
    </source>
</evidence>
<evidence type="ECO:0000256" key="1">
    <source>
        <dbReference type="SAM" id="SignalP"/>
    </source>
</evidence>